<name>A0A8T0TZF1_PANVG</name>
<dbReference type="EMBL" id="CM029043">
    <property type="protein sequence ID" value="KAG2614024.1"/>
    <property type="molecule type" value="Genomic_DNA"/>
</dbReference>
<comment type="caution">
    <text evidence="1">The sequence shown here is derived from an EMBL/GenBank/DDBJ whole genome shotgun (WGS) entry which is preliminary data.</text>
</comment>
<reference evidence="1" key="1">
    <citation type="submission" date="2020-05" db="EMBL/GenBank/DDBJ databases">
        <title>WGS assembly of Panicum virgatum.</title>
        <authorList>
            <person name="Lovell J.T."/>
            <person name="Jenkins J."/>
            <person name="Shu S."/>
            <person name="Juenger T.E."/>
            <person name="Schmutz J."/>
        </authorList>
    </citation>
    <scope>NUCLEOTIDE SEQUENCE</scope>
    <source>
        <strain evidence="1">AP13</strain>
    </source>
</reference>
<proteinExistence type="predicted"/>
<gene>
    <name evidence="1" type="ORF">PVAP13_4KG375101</name>
</gene>
<organism evidence="1 2">
    <name type="scientific">Panicum virgatum</name>
    <name type="common">Blackwell switchgrass</name>
    <dbReference type="NCBI Taxonomy" id="38727"/>
    <lineage>
        <taxon>Eukaryota</taxon>
        <taxon>Viridiplantae</taxon>
        <taxon>Streptophyta</taxon>
        <taxon>Embryophyta</taxon>
        <taxon>Tracheophyta</taxon>
        <taxon>Spermatophyta</taxon>
        <taxon>Magnoliopsida</taxon>
        <taxon>Liliopsida</taxon>
        <taxon>Poales</taxon>
        <taxon>Poaceae</taxon>
        <taxon>PACMAD clade</taxon>
        <taxon>Panicoideae</taxon>
        <taxon>Panicodae</taxon>
        <taxon>Paniceae</taxon>
        <taxon>Panicinae</taxon>
        <taxon>Panicum</taxon>
        <taxon>Panicum sect. Hiantes</taxon>
    </lineage>
</organism>
<sequence>RPWVGTEPPFDDIDRQLFRTSTVVTLGNGEKASFWQSSWLFRQAPRDRFPELFKWAWRKNKSVKEELQNQNWTRGLWRMQTVEEMASFVELWDLVQEVQLSDEQDQINWKWTADGIYTAKSYNVQFHGSYSAFKGGSIWQAEVEGKHRFFGWLLIQCKIEQESASHLILHCTFAQQVWEKMDDWTQGIIKKPAPGLEIMDWWEKDLAMLSKKARQLKAALMIYAAWNIWKARNRKVFEQKLLTPGEVLQEIKAEMRCRALAC</sequence>
<protein>
    <recommendedName>
        <fullName evidence="3">Reverse transcriptase zinc-binding domain-containing protein</fullName>
    </recommendedName>
</protein>
<keyword evidence="2" id="KW-1185">Reference proteome</keyword>
<dbReference type="PANTHER" id="PTHR33116:SF78">
    <property type="entry name" value="OS12G0587133 PROTEIN"/>
    <property type="match status" value="1"/>
</dbReference>
<accession>A0A8T0TZF1</accession>
<evidence type="ECO:0008006" key="3">
    <source>
        <dbReference type="Google" id="ProtNLM"/>
    </source>
</evidence>
<dbReference type="PANTHER" id="PTHR33116">
    <property type="entry name" value="REVERSE TRANSCRIPTASE ZINC-BINDING DOMAIN-CONTAINING PROTEIN-RELATED-RELATED"/>
    <property type="match status" value="1"/>
</dbReference>
<feature type="non-terminal residue" evidence="1">
    <location>
        <position position="262"/>
    </location>
</feature>
<evidence type="ECO:0000313" key="2">
    <source>
        <dbReference type="Proteomes" id="UP000823388"/>
    </source>
</evidence>
<evidence type="ECO:0000313" key="1">
    <source>
        <dbReference type="EMBL" id="KAG2614024.1"/>
    </source>
</evidence>
<dbReference type="Proteomes" id="UP000823388">
    <property type="component" value="Chromosome 4K"/>
</dbReference>
<dbReference type="AlphaFoldDB" id="A0A8T0TZF1"/>
<feature type="non-terminal residue" evidence="1">
    <location>
        <position position="1"/>
    </location>
</feature>